<sequence length="294" mass="34225">MHEIEGAVDGVVLVLDESPLSATLDMRSIYDSLARFVGRWDASFQHFHVLASLVKHRYTYAFPVTEHPEYERHKAYFDGLRKQEFLLRHPDREWNWETNREVGIYCHPMEAWGGQYLDQIPDHLQNVGMIYFDAGSELWQMSVDVGKLTGKDAEPPREIPLEEIISMTLSEARKQNEKFLISIWYPLMAAYAILNAMDKAWQAGHMESGMPQDGYSAQAVMANPHFQAIRSLIIETRAYEYNNDYGLTRLPAEEEFQTGFEMLDDRLAEQGWGQFLDWWYEPLKNSYADKRNQA</sequence>
<evidence type="ECO:0000313" key="1">
    <source>
        <dbReference type="EMBL" id="KEQ22249.1"/>
    </source>
</evidence>
<dbReference type="AlphaFoldDB" id="A0A081NUX6"/>
<comment type="caution">
    <text evidence="1">The sequence shown here is derived from an EMBL/GenBank/DDBJ whole genome shotgun (WGS) entry which is preliminary data.</text>
</comment>
<organism evidence="1 2">
    <name type="scientific">Paenibacillus tyrfis</name>
    <dbReference type="NCBI Taxonomy" id="1501230"/>
    <lineage>
        <taxon>Bacteria</taxon>
        <taxon>Bacillati</taxon>
        <taxon>Bacillota</taxon>
        <taxon>Bacilli</taxon>
        <taxon>Bacillales</taxon>
        <taxon>Paenibacillaceae</taxon>
        <taxon>Paenibacillus</taxon>
    </lineage>
</organism>
<proteinExistence type="predicted"/>
<dbReference type="eggNOG" id="ENOG5032TD1">
    <property type="taxonomic scope" value="Bacteria"/>
</dbReference>
<name>A0A081NUX6_9BACL</name>
<reference evidence="1 2" key="1">
    <citation type="submission" date="2014-06" db="EMBL/GenBank/DDBJ databases">
        <title>Draft genome sequence of Paenibacillus sp. MSt1.</title>
        <authorList>
            <person name="Aw Y.K."/>
            <person name="Ong K.S."/>
            <person name="Gan H.M."/>
            <person name="Lee S.M."/>
        </authorList>
    </citation>
    <scope>NUCLEOTIDE SEQUENCE [LARGE SCALE GENOMIC DNA]</scope>
    <source>
        <strain evidence="1 2">MSt1</strain>
    </source>
</reference>
<dbReference type="EMBL" id="JNVM01000041">
    <property type="protein sequence ID" value="KEQ22249.1"/>
    <property type="molecule type" value="Genomic_DNA"/>
</dbReference>
<accession>A0A081NUX6</accession>
<dbReference type="Proteomes" id="UP000028123">
    <property type="component" value="Unassembled WGS sequence"/>
</dbReference>
<evidence type="ECO:0000313" key="2">
    <source>
        <dbReference type="Proteomes" id="UP000028123"/>
    </source>
</evidence>
<keyword evidence="2" id="KW-1185">Reference proteome</keyword>
<gene>
    <name evidence="1" type="ORF">ET33_27120</name>
</gene>
<protein>
    <submittedName>
        <fullName evidence="1">Uncharacterized protein</fullName>
    </submittedName>
</protein>